<evidence type="ECO:0000313" key="5">
    <source>
        <dbReference type="Proteomes" id="UP001280121"/>
    </source>
</evidence>
<dbReference type="PROSITE" id="PS51035">
    <property type="entry name" value="BAG"/>
    <property type="match status" value="1"/>
</dbReference>
<gene>
    <name evidence="4" type="ORF">Ddye_017646</name>
</gene>
<name>A0AAD9U9V3_9ROSI</name>
<evidence type="ECO:0000256" key="1">
    <source>
        <dbReference type="ARBA" id="ARBA00023186"/>
    </source>
</evidence>
<dbReference type="GO" id="GO:0051087">
    <property type="term" value="F:protein-folding chaperone binding"/>
    <property type="evidence" value="ECO:0007669"/>
    <property type="project" value="InterPro"/>
</dbReference>
<dbReference type="EMBL" id="JANJYI010000005">
    <property type="protein sequence ID" value="KAK2650157.1"/>
    <property type="molecule type" value="Genomic_DNA"/>
</dbReference>
<dbReference type="PANTHER" id="PTHR33322:SF16">
    <property type="entry name" value="BAG FAMILY MOLECULAR CHAPERONE REGULATOR 6"/>
    <property type="match status" value="1"/>
</dbReference>
<organism evidence="4 5">
    <name type="scientific">Dipteronia dyeriana</name>
    <dbReference type="NCBI Taxonomy" id="168575"/>
    <lineage>
        <taxon>Eukaryota</taxon>
        <taxon>Viridiplantae</taxon>
        <taxon>Streptophyta</taxon>
        <taxon>Embryophyta</taxon>
        <taxon>Tracheophyta</taxon>
        <taxon>Spermatophyta</taxon>
        <taxon>Magnoliopsida</taxon>
        <taxon>eudicotyledons</taxon>
        <taxon>Gunneridae</taxon>
        <taxon>Pentapetalae</taxon>
        <taxon>rosids</taxon>
        <taxon>malvids</taxon>
        <taxon>Sapindales</taxon>
        <taxon>Sapindaceae</taxon>
        <taxon>Hippocastanoideae</taxon>
        <taxon>Acereae</taxon>
        <taxon>Dipteronia</taxon>
    </lineage>
</organism>
<evidence type="ECO:0000256" key="2">
    <source>
        <dbReference type="SAM" id="MobiDB-lite"/>
    </source>
</evidence>
<feature type="domain" description="BAG" evidence="3">
    <location>
        <begin position="60"/>
        <end position="89"/>
    </location>
</feature>
<protein>
    <recommendedName>
        <fullName evidence="3">BAG domain-containing protein</fullName>
    </recommendedName>
</protein>
<keyword evidence="5" id="KW-1185">Reference proteome</keyword>
<keyword evidence="1" id="KW-0143">Chaperone</keyword>
<dbReference type="PANTHER" id="PTHR33322">
    <property type="entry name" value="BAG DOMAIN CONTAINING PROTEIN, EXPRESSED"/>
    <property type="match status" value="1"/>
</dbReference>
<evidence type="ECO:0000313" key="4">
    <source>
        <dbReference type="EMBL" id="KAK2650157.1"/>
    </source>
</evidence>
<feature type="region of interest" description="Disordered" evidence="2">
    <location>
        <begin position="222"/>
        <end position="280"/>
    </location>
</feature>
<comment type="caution">
    <text evidence="4">The sequence shown here is derived from an EMBL/GenBank/DDBJ whole genome shotgun (WGS) entry which is preliminary data.</text>
</comment>
<proteinExistence type="predicted"/>
<sequence>MTEGTRSAESADNGRWARIKDLSDVEAATLIQSAYREFEVRKLEPLKKLKQMVTVREQLAEGLHPTLREFRKALAKELVTLQEKLDSLMMKKPKESFEDVSNTKPADDPNIDTHSDLSIQETQNEAGIVENSLQTSHENDVNMKEQDQGNLSQGQEISEQPSLASYGALGRCETEVRELPLTIAENTQVAEVVATEQLDGEASHKDLGGTQDIMAETKERNDVLSELEQSVDLPSISEEKTSSQEFTNALLQGSSCDPDGEEDGNKVAIKNEGTYESTEL</sequence>
<dbReference type="GO" id="GO:0006457">
    <property type="term" value="P:protein folding"/>
    <property type="evidence" value="ECO:0007669"/>
    <property type="project" value="TreeGrafter"/>
</dbReference>
<dbReference type="InterPro" id="IPR003103">
    <property type="entry name" value="BAG_domain"/>
</dbReference>
<dbReference type="InterPro" id="IPR040400">
    <property type="entry name" value="BAG5/6/7/8"/>
</dbReference>
<feature type="region of interest" description="Disordered" evidence="2">
    <location>
        <begin position="93"/>
        <end position="114"/>
    </location>
</feature>
<reference evidence="4" key="1">
    <citation type="journal article" date="2023" name="Plant J.">
        <title>Genome sequences and population genomics provide insights into the demographic history, inbreeding, and mutation load of two 'living fossil' tree species of Dipteronia.</title>
        <authorList>
            <person name="Feng Y."/>
            <person name="Comes H.P."/>
            <person name="Chen J."/>
            <person name="Zhu S."/>
            <person name="Lu R."/>
            <person name="Zhang X."/>
            <person name="Li P."/>
            <person name="Qiu J."/>
            <person name="Olsen K.M."/>
            <person name="Qiu Y."/>
        </authorList>
    </citation>
    <scope>NUCLEOTIDE SEQUENCE</scope>
    <source>
        <strain evidence="4">KIB01</strain>
    </source>
</reference>
<dbReference type="Proteomes" id="UP001280121">
    <property type="component" value="Unassembled WGS sequence"/>
</dbReference>
<feature type="compositionally biased region" description="Basic and acidic residues" evidence="2">
    <location>
        <begin position="105"/>
        <end position="114"/>
    </location>
</feature>
<evidence type="ECO:0000259" key="3">
    <source>
        <dbReference type="PROSITE" id="PS51035"/>
    </source>
</evidence>
<dbReference type="CDD" id="cd23767">
    <property type="entry name" value="IQCD"/>
    <property type="match status" value="1"/>
</dbReference>
<dbReference type="AlphaFoldDB" id="A0AAD9U9V3"/>
<dbReference type="GO" id="GO:0009506">
    <property type="term" value="C:plasmodesma"/>
    <property type="evidence" value="ECO:0007669"/>
    <property type="project" value="TreeGrafter"/>
</dbReference>
<feature type="compositionally biased region" description="Polar residues" evidence="2">
    <location>
        <begin position="243"/>
        <end position="255"/>
    </location>
</feature>
<accession>A0AAD9U9V3</accession>